<proteinExistence type="predicted"/>
<gene>
    <name evidence="2" type="ORF">KCU76_g8940</name>
</gene>
<reference evidence="2" key="1">
    <citation type="journal article" date="2021" name="J Fungi (Basel)">
        <title>Virulence traits and population genomics of the black yeast Aureobasidium melanogenum.</title>
        <authorList>
            <person name="Cernosa A."/>
            <person name="Sun X."/>
            <person name="Gostincar C."/>
            <person name="Fang C."/>
            <person name="Gunde-Cimerman N."/>
            <person name="Song Z."/>
        </authorList>
    </citation>
    <scope>NUCLEOTIDE SEQUENCE</scope>
    <source>
        <strain evidence="2">EXF-9911</strain>
    </source>
</reference>
<reference evidence="2" key="2">
    <citation type="submission" date="2021-08" db="EMBL/GenBank/DDBJ databases">
        <authorList>
            <person name="Gostincar C."/>
            <person name="Sun X."/>
            <person name="Song Z."/>
            <person name="Gunde-Cimerman N."/>
        </authorList>
    </citation>
    <scope>NUCLEOTIDE SEQUENCE</scope>
    <source>
        <strain evidence="2">EXF-9911</strain>
    </source>
</reference>
<protein>
    <submittedName>
        <fullName evidence="2">Uncharacterized protein</fullName>
    </submittedName>
</protein>
<feature type="non-terminal residue" evidence="2">
    <location>
        <position position="480"/>
    </location>
</feature>
<sequence length="480" mass="55994">MSRSSHPREPIEEIDLSAVPEPRVAPNQLRNRHFDVQLYVLNHQQSRKNSSTVWHRDTNGSLRATEWTSRFMYRQDRKSYLDRDGQVDQEWADEKWQQWSERDFHPAVEAYNEYNEPASEMIVLEVVKEHLQGVDDALKNVWARLSQAQTTLGLSVHPSGLHNSDHLLAETRTQRQLEKQMKSLGLAVKALIRARTVAEKTRKKREANDEKMVDTVKFLKECLNNHCRLVNMVLERPEPLVQQGTDLIQAILSEMFGLPTDESIAEDLEPEFEPTLEEEAEVDSEIEVVWKKTETEEIMDIDQDNQSEPMIDIIHTEPVRSPGKLVLGTKSKSRRLLQREKHEKAKAILYQRFGLSIISEPSTDQEKAVEQRRNNFKRQKTMIEKLCESPERSSSPIKKLPVLRQTTLSFNKVRKNRRLFSRRELSQMVTTKHQEEEEGTEIASPGSVRRNPRRATNKRADYRDNFQAWDEKMFGSDGRY</sequence>
<evidence type="ECO:0000256" key="1">
    <source>
        <dbReference type="SAM" id="MobiDB-lite"/>
    </source>
</evidence>
<dbReference type="Proteomes" id="UP000779574">
    <property type="component" value="Unassembled WGS sequence"/>
</dbReference>
<accession>A0A9P8EGZ6</accession>
<evidence type="ECO:0000313" key="3">
    <source>
        <dbReference type="Proteomes" id="UP000779574"/>
    </source>
</evidence>
<dbReference type="OrthoDB" id="3883510at2759"/>
<dbReference type="AlphaFoldDB" id="A0A9P8EGZ6"/>
<name>A0A9P8EGZ6_AURME</name>
<evidence type="ECO:0000313" key="2">
    <source>
        <dbReference type="EMBL" id="KAG9689361.1"/>
    </source>
</evidence>
<comment type="caution">
    <text evidence="2">The sequence shown here is derived from an EMBL/GenBank/DDBJ whole genome shotgun (WGS) entry which is preliminary data.</text>
</comment>
<dbReference type="EMBL" id="JAHFXF010000358">
    <property type="protein sequence ID" value="KAG9689361.1"/>
    <property type="molecule type" value="Genomic_DNA"/>
</dbReference>
<feature type="region of interest" description="Disordered" evidence="1">
    <location>
        <begin position="427"/>
        <end position="462"/>
    </location>
</feature>
<organism evidence="2 3">
    <name type="scientific">Aureobasidium melanogenum</name>
    <name type="common">Aureobasidium pullulans var. melanogenum</name>
    <dbReference type="NCBI Taxonomy" id="46634"/>
    <lineage>
        <taxon>Eukaryota</taxon>
        <taxon>Fungi</taxon>
        <taxon>Dikarya</taxon>
        <taxon>Ascomycota</taxon>
        <taxon>Pezizomycotina</taxon>
        <taxon>Dothideomycetes</taxon>
        <taxon>Dothideomycetidae</taxon>
        <taxon>Dothideales</taxon>
        <taxon>Saccotheciaceae</taxon>
        <taxon>Aureobasidium</taxon>
    </lineage>
</organism>